<sequence length="369" mass="40781">MKSVKLTAASLLTTVLLLGSITGCSQKAAQIEPPSSVAAVTTEAPSSQTVSAEPDPGAERTITDMAGRTVTIPAQIEKIGTFGSVGVLNAFVELMGDGSKICNDMPENFTKNDNWKLQYEFAPQIKGGPIFEANKEIAMETVLAAKPDVCFTMTKETAELLEKNGISAVYLAWSEIDDVKKAVTLMGEVLNKQETAADYIKYFDEKLARAEELTKDITDKKSVLYGSVTTLTQPHKIAEWWIAQAGGVSVTDDGRKEDTLTYTLEDLLKWNPQVMILTAKSQIAEIEADSRFANITAVKDKALYVTPTVAHVWGNRTVEQPLTIFWAMNKLYPEIMSRDELAKEIKYFYSHFFLYEMSDEQVSEIIDGK</sequence>
<feature type="domain" description="Fe/B12 periplasmic-binding" evidence="3">
    <location>
        <begin position="68"/>
        <end position="339"/>
    </location>
</feature>
<dbReference type="PANTHER" id="PTHR30535:SF34">
    <property type="entry name" value="MOLYBDATE-BINDING PROTEIN MOLA"/>
    <property type="match status" value="1"/>
</dbReference>
<dbReference type="InterPro" id="IPR002491">
    <property type="entry name" value="ABC_transptr_periplasmic_BD"/>
</dbReference>
<gene>
    <name evidence="4" type="ORF">ABFV83_16445</name>
</gene>
<dbReference type="Pfam" id="PF01497">
    <property type="entry name" value="Peripla_BP_2"/>
    <property type="match status" value="1"/>
</dbReference>
<name>A0AAU7PNN3_9FIRM</name>
<dbReference type="PANTHER" id="PTHR30535">
    <property type="entry name" value="VITAMIN B12-BINDING PROTEIN"/>
    <property type="match status" value="1"/>
</dbReference>
<proteinExistence type="inferred from homology"/>
<dbReference type="PROSITE" id="PS50983">
    <property type="entry name" value="FE_B12_PBP"/>
    <property type="match status" value="1"/>
</dbReference>
<feature type="chain" id="PRO_5043930205" evidence="2">
    <location>
        <begin position="29"/>
        <end position="369"/>
    </location>
</feature>
<evidence type="ECO:0000256" key="2">
    <source>
        <dbReference type="SAM" id="SignalP"/>
    </source>
</evidence>
<keyword evidence="2" id="KW-0732">Signal</keyword>
<dbReference type="Gene3D" id="1.20.58.2180">
    <property type="match status" value="1"/>
</dbReference>
<dbReference type="PROSITE" id="PS51257">
    <property type="entry name" value="PROKAR_LIPOPROTEIN"/>
    <property type="match status" value="1"/>
</dbReference>
<accession>A0AAU7PNN3</accession>
<dbReference type="SUPFAM" id="SSF53807">
    <property type="entry name" value="Helical backbone' metal receptor"/>
    <property type="match status" value="1"/>
</dbReference>
<protein>
    <submittedName>
        <fullName evidence="4">ABC transporter substrate-binding protein</fullName>
    </submittedName>
</protein>
<evidence type="ECO:0000313" key="4">
    <source>
        <dbReference type="EMBL" id="XBS53391.1"/>
    </source>
</evidence>
<comment type="similarity">
    <text evidence="1">Belongs to the bacterial solute-binding protein 8 family.</text>
</comment>
<feature type="signal peptide" evidence="2">
    <location>
        <begin position="1"/>
        <end position="28"/>
    </location>
</feature>
<dbReference type="InterPro" id="IPR050902">
    <property type="entry name" value="ABC_Transporter_SBP"/>
</dbReference>
<reference evidence="4" key="1">
    <citation type="submission" date="2024-06" db="EMBL/GenBank/DDBJ databases">
        <title>Lacrimispora cavernae sp. nov., a novel anaerobe isolated from bat guano pile inside a cave.</title>
        <authorList>
            <person name="Miller S.L."/>
            <person name="Lu N."/>
            <person name="King J."/>
            <person name="Sankaranarayanan K."/>
            <person name="Lawson P.A."/>
        </authorList>
    </citation>
    <scope>NUCLEOTIDE SEQUENCE</scope>
    <source>
        <strain evidence="4">BS-2</strain>
    </source>
</reference>
<dbReference type="EMBL" id="CP157940">
    <property type="protein sequence ID" value="XBS53391.1"/>
    <property type="molecule type" value="Genomic_DNA"/>
</dbReference>
<dbReference type="AlphaFoldDB" id="A0AAU7PNN3"/>
<dbReference type="Gene3D" id="3.40.50.1980">
    <property type="entry name" value="Nitrogenase molybdenum iron protein domain"/>
    <property type="match status" value="2"/>
</dbReference>
<organism evidence="4">
    <name type="scientific">Lacrimispora sp. BS-2</name>
    <dbReference type="NCBI Taxonomy" id="3151850"/>
    <lineage>
        <taxon>Bacteria</taxon>
        <taxon>Bacillati</taxon>
        <taxon>Bacillota</taxon>
        <taxon>Clostridia</taxon>
        <taxon>Lachnospirales</taxon>
        <taxon>Lachnospiraceae</taxon>
        <taxon>Lacrimispora</taxon>
    </lineage>
</organism>
<evidence type="ECO:0000259" key="3">
    <source>
        <dbReference type="PROSITE" id="PS50983"/>
    </source>
</evidence>
<dbReference type="RefSeq" id="WP_349945353.1">
    <property type="nucleotide sequence ID" value="NZ_CP157940.1"/>
</dbReference>
<evidence type="ECO:0000256" key="1">
    <source>
        <dbReference type="ARBA" id="ARBA00008814"/>
    </source>
</evidence>